<name>A0A0W1ACS8_9GAMM</name>
<organism evidence="1 2">
    <name type="scientific">Legionella waltersii</name>
    <dbReference type="NCBI Taxonomy" id="66969"/>
    <lineage>
        <taxon>Bacteria</taxon>
        <taxon>Pseudomonadati</taxon>
        <taxon>Pseudomonadota</taxon>
        <taxon>Gammaproteobacteria</taxon>
        <taxon>Legionellales</taxon>
        <taxon>Legionellaceae</taxon>
        <taxon>Legionella</taxon>
    </lineage>
</organism>
<reference evidence="1 2" key="1">
    <citation type="submission" date="2015-11" db="EMBL/GenBank/DDBJ databases">
        <title>Genomic analysis of 38 Legionella species identifies large and diverse effector repertoires.</title>
        <authorList>
            <person name="Burstein D."/>
            <person name="Amaro F."/>
            <person name="Zusman T."/>
            <person name="Lifshitz Z."/>
            <person name="Cohen O."/>
            <person name="Gilbert J.A."/>
            <person name="Pupko T."/>
            <person name="Shuman H.A."/>
            <person name="Segal G."/>
        </authorList>
    </citation>
    <scope>NUCLEOTIDE SEQUENCE [LARGE SCALE GENOMIC DNA]</scope>
    <source>
        <strain evidence="1 2">ATCC 51914</strain>
    </source>
</reference>
<comment type="caution">
    <text evidence="1">The sequence shown here is derived from an EMBL/GenBank/DDBJ whole genome shotgun (WGS) entry which is preliminary data.</text>
</comment>
<keyword evidence="2" id="KW-1185">Reference proteome</keyword>
<proteinExistence type="predicted"/>
<dbReference type="EMBL" id="LNZB01000037">
    <property type="protein sequence ID" value="KTD79096.1"/>
    <property type="molecule type" value="Genomic_DNA"/>
</dbReference>
<sequence length="82" mass="9556">IIIISQLREGATLRGLSRDKLADRKTLRNVRDIAIEQGWLEKDKPIPSEQELELFFEKSSANSFLSIQPYRVKIEEWTRQGV</sequence>
<dbReference type="RefSeq" id="WP_162264096.1">
    <property type="nucleotide sequence ID" value="NZ_LNZB01000037.1"/>
</dbReference>
<gene>
    <name evidence="1" type="ORF">Lwal_1523</name>
</gene>
<dbReference type="Proteomes" id="UP000054729">
    <property type="component" value="Unassembled WGS sequence"/>
</dbReference>
<dbReference type="PATRIC" id="fig|66969.6.peg.1661"/>
<dbReference type="AlphaFoldDB" id="A0A0W1ACS8"/>
<evidence type="ECO:0000313" key="2">
    <source>
        <dbReference type="Proteomes" id="UP000054729"/>
    </source>
</evidence>
<evidence type="ECO:0000313" key="1">
    <source>
        <dbReference type="EMBL" id="KTD79096.1"/>
    </source>
</evidence>
<feature type="non-terminal residue" evidence="1">
    <location>
        <position position="1"/>
    </location>
</feature>
<feature type="non-terminal residue" evidence="1">
    <location>
        <position position="82"/>
    </location>
</feature>
<accession>A0A0W1ACS8</accession>
<protein>
    <submittedName>
        <fullName evidence="1">Uncharacterized protein</fullName>
    </submittedName>
</protein>